<keyword evidence="2" id="KW-1185">Reference proteome</keyword>
<protein>
    <submittedName>
        <fullName evidence="1">Uncharacterized protein</fullName>
    </submittedName>
</protein>
<gene>
    <name evidence="1" type="ORF">SAMN02746009_03695</name>
</gene>
<dbReference type="PROSITE" id="PS51257">
    <property type="entry name" value="PROKAR_LIPOPROTEIN"/>
    <property type="match status" value="1"/>
</dbReference>
<accession>A0A1M7EVY4</accession>
<dbReference type="Proteomes" id="UP000183947">
    <property type="component" value="Unassembled WGS sequence"/>
</dbReference>
<evidence type="ECO:0000313" key="2">
    <source>
        <dbReference type="Proteomes" id="UP000183947"/>
    </source>
</evidence>
<dbReference type="RefSeq" id="WP_139252415.1">
    <property type="nucleotide sequence ID" value="NZ_FRAS01000027.1"/>
</dbReference>
<proteinExistence type="predicted"/>
<sequence>MRFPFVYILCVGLALVSSGCKKVCDTDDIPQYSLTPGLRAWTAPYPKDAVLRFRNATTGYVRSYRVTEAENKMDGVGAGVNPCPTYNQEFTSHILQRTDSTGNSENKSMQLYTVVAGNTTRVQSRFNIGNTSVSLPLKEVEDGTQSLSPATFAGRTYPAVLGGTTSLAGSGSRVVVTLYMTKAEGLIRFEERGGTVWDRQ</sequence>
<reference evidence="2" key="1">
    <citation type="submission" date="2016-11" db="EMBL/GenBank/DDBJ databases">
        <authorList>
            <person name="Varghese N."/>
            <person name="Submissions S."/>
        </authorList>
    </citation>
    <scope>NUCLEOTIDE SEQUENCE [LARGE SCALE GENOMIC DNA]</scope>
    <source>
        <strain evidence="2">DSM 18569</strain>
    </source>
</reference>
<dbReference type="AlphaFoldDB" id="A0A1M7EVY4"/>
<dbReference type="OrthoDB" id="883587at2"/>
<evidence type="ECO:0000313" key="1">
    <source>
        <dbReference type="EMBL" id="SHL95934.1"/>
    </source>
</evidence>
<dbReference type="EMBL" id="FRAS01000027">
    <property type="protein sequence ID" value="SHL95934.1"/>
    <property type="molecule type" value="Genomic_DNA"/>
</dbReference>
<dbReference type="STRING" id="1121959.SAMN02746009_03695"/>
<organism evidence="1 2">
    <name type="scientific">Hymenobacter psychrotolerans DSM 18569</name>
    <dbReference type="NCBI Taxonomy" id="1121959"/>
    <lineage>
        <taxon>Bacteria</taxon>
        <taxon>Pseudomonadati</taxon>
        <taxon>Bacteroidota</taxon>
        <taxon>Cytophagia</taxon>
        <taxon>Cytophagales</taxon>
        <taxon>Hymenobacteraceae</taxon>
        <taxon>Hymenobacter</taxon>
    </lineage>
</organism>
<name>A0A1M7EVY4_9BACT</name>